<dbReference type="SUPFAM" id="SSF51905">
    <property type="entry name" value="FAD/NAD(P)-binding domain"/>
    <property type="match status" value="1"/>
</dbReference>
<organism evidence="3 4">
    <name type="scientific">Paeniglutamicibacter cryotolerans</name>
    <dbReference type="NCBI Taxonomy" id="670079"/>
    <lineage>
        <taxon>Bacteria</taxon>
        <taxon>Bacillati</taxon>
        <taxon>Actinomycetota</taxon>
        <taxon>Actinomycetes</taxon>
        <taxon>Micrococcales</taxon>
        <taxon>Micrococcaceae</taxon>
        <taxon>Paeniglutamicibacter</taxon>
    </lineage>
</organism>
<dbReference type="Gene3D" id="3.30.70.2450">
    <property type="match status" value="1"/>
</dbReference>
<dbReference type="PANTHER" id="PTHR43476:SF3">
    <property type="entry name" value="FAD-BINDING MONOOXYGENASE"/>
    <property type="match status" value="1"/>
</dbReference>
<reference evidence="3 4" key="1">
    <citation type="submission" date="2020-08" db="EMBL/GenBank/DDBJ databases">
        <title>Sequencing the genomes of 1000 actinobacteria strains.</title>
        <authorList>
            <person name="Klenk H.-P."/>
        </authorList>
    </citation>
    <scope>NUCLEOTIDE SEQUENCE [LARGE SCALE GENOMIC DNA]</scope>
    <source>
        <strain evidence="3 4">DSM 22826</strain>
    </source>
</reference>
<dbReference type="InterPro" id="IPR050631">
    <property type="entry name" value="PheA/TfdB_FAD_monoxygenase"/>
</dbReference>
<protein>
    <submittedName>
        <fullName evidence="3">2-polyprenyl-6-methoxyphenol hydroxylase-like FAD-dependent oxidoreductase</fullName>
    </submittedName>
</protein>
<proteinExistence type="predicted"/>
<dbReference type="PANTHER" id="PTHR43476">
    <property type="entry name" value="3-(3-HYDROXY-PHENYL)PROPIONATE/3-HYDROXYCINNAMIC ACID HYDROXYLASE"/>
    <property type="match status" value="1"/>
</dbReference>
<keyword evidence="4" id="KW-1185">Reference proteome</keyword>
<sequence length="380" mass="40807">MLDVVIVGGGPSGLTLAILLIQACMKVKVLERRPEIGSHSRAIGIHPPALDVLDLAGVGDEVVSRGIKIREGVGISRGKVIASLDFGVLPGPHKYVLALPQNETVRILRSRLHELDPEAFLGGVEFCGYTEGTQQRGLSIRTTHVGDSLGTSVAELDTRYLVGADGTQSSVRESMCLTFGGSRYPDHYVMGDYPDTTDFGSTAALFLHHDGIVESFPLPGNIRRWVAWTSASEKKDLSELVRLRTGHLADPKSCTMESQFRSSNRRVSDMVNGHVVLLGDAAHEVSPIGGQGMALGLIDAMALATILACGGDVSALLKRFSAQRLQAAKIAGRQAHLNMALGRSFPGKFSRFRDYGFQTLVSSGNIRTAVARKFTMTSLP</sequence>
<evidence type="ECO:0000313" key="4">
    <source>
        <dbReference type="Proteomes" id="UP000523000"/>
    </source>
</evidence>
<accession>A0A839QIL7</accession>
<dbReference type="RefSeq" id="WP_183510901.1">
    <property type="nucleotide sequence ID" value="NZ_BAABGK010000001.1"/>
</dbReference>
<dbReference type="GO" id="GO:0008688">
    <property type="term" value="F:3-(3-hydroxyphenyl)propionate hydroxylase activity"/>
    <property type="evidence" value="ECO:0007669"/>
    <property type="project" value="TreeGrafter"/>
</dbReference>
<dbReference type="Gene3D" id="3.50.50.60">
    <property type="entry name" value="FAD/NAD(P)-binding domain"/>
    <property type="match status" value="1"/>
</dbReference>
<dbReference type="GO" id="GO:0019622">
    <property type="term" value="P:3-(3-hydroxy)phenylpropionate catabolic process"/>
    <property type="evidence" value="ECO:0007669"/>
    <property type="project" value="TreeGrafter"/>
</dbReference>
<keyword evidence="1" id="KW-0560">Oxidoreductase</keyword>
<evidence type="ECO:0000313" key="3">
    <source>
        <dbReference type="EMBL" id="MBB2995700.1"/>
    </source>
</evidence>
<dbReference type="AlphaFoldDB" id="A0A839QIL7"/>
<feature type="domain" description="FAD-binding" evidence="2">
    <location>
        <begin position="2"/>
        <end position="330"/>
    </location>
</feature>
<dbReference type="InterPro" id="IPR002938">
    <property type="entry name" value="FAD-bd"/>
</dbReference>
<gene>
    <name evidence="3" type="ORF">E9229_001891</name>
</gene>
<dbReference type="Proteomes" id="UP000523000">
    <property type="component" value="Unassembled WGS sequence"/>
</dbReference>
<comment type="caution">
    <text evidence="3">The sequence shown here is derived from an EMBL/GenBank/DDBJ whole genome shotgun (WGS) entry which is preliminary data.</text>
</comment>
<dbReference type="GO" id="GO:0071949">
    <property type="term" value="F:FAD binding"/>
    <property type="evidence" value="ECO:0007669"/>
    <property type="project" value="InterPro"/>
</dbReference>
<name>A0A839QIL7_9MICC</name>
<dbReference type="PRINTS" id="PR00420">
    <property type="entry name" value="RNGMNOXGNASE"/>
</dbReference>
<dbReference type="InterPro" id="IPR036188">
    <property type="entry name" value="FAD/NAD-bd_sf"/>
</dbReference>
<evidence type="ECO:0000259" key="2">
    <source>
        <dbReference type="Pfam" id="PF01494"/>
    </source>
</evidence>
<evidence type="ECO:0000256" key="1">
    <source>
        <dbReference type="ARBA" id="ARBA00023002"/>
    </source>
</evidence>
<dbReference type="Pfam" id="PF01494">
    <property type="entry name" value="FAD_binding_3"/>
    <property type="match status" value="1"/>
</dbReference>
<dbReference type="EMBL" id="JACHVS010000001">
    <property type="protein sequence ID" value="MBB2995700.1"/>
    <property type="molecule type" value="Genomic_DNA"/>
</dbReference>